<proteinExistence type="predicted"/>
<keyword evidence="1" id="KW-0472">Membrane</keyword>
<keyword evidence="1" id="KW-0812">Transmembrane</keyword>
<comment type="caution">
    <text evidence="2">The sequence shown here is derived from an EMBL/GenBank/DDBJ whole genome shotgun (WGS) entry which is preliminary data.</text>
</comment>
<protein>
    <submittedName>
        <fullName evidence="2">Uncharacterized protein</fullName>
    </submittedName>
</protein>
<organism evidence="2 3">
    <name type="scientific">Croceibacterium mercuriale</name>
    <dbReference type="NCBI Taxonomy" id="1572751"/>
    <lineage>
        <taxon>Bacteria</taxon>
        <taxon>Pseudomonadati</taxon>
        <taxon>Pseudomonadota</taxon>
        <taxon>Alphaproteobacteria</taxon>
        <taxon>Sphingomonadales</taxon>
        <taxon>Erythrobacteraceae</taxon>
        <taxon>Croceibacterium</taxon>
    </lineage>
</organism>
<evidence type="ECO:0000313" key="3">
    <source>
        <dbReference type="Proteomes" id="UP000030988"/>
    </source>
</evidence>
<dbReference type="EMBL" id="JTDN01000002">
    <property type="protein sequence ID" value="KHL24889.1"/>
    <property type="molecule type" value="Genomic_DNA"/>
</dbReference>
<dbReference type="RefSeq" id="WP_039097355.1">
    <property type="nucleotide sequence ID" value="NZ_JTDN01000002.1"/>
</dbReference>
<sequence>MSSPSLFALPLAAMLAIAGVLALRLGWGRRQPTPSVAGWAMLAGAVWAGAAAGGAWGITVASLWAMVTALALVGLAAWQAPAPVRSPRLSRVATPPARQPSRIGGRLATFAIVAIGGLVAATGLALAVHWLATLAGAGEANANVALLFTLPLAWAVLAHLLMTASRRSQGVTLVACLAAAIPALL</sequence>
<keyword evidence="3" id="KW-1185">Reference proteome</keyword>
<dbReference type="STRING" id="1572751.PK98_13535"/>
<evidence type="ECO:0000256" key="1">
    <source>
        <dbReference type="SAM" id="Phobius"/>
    </source>
</evidence>
<name>A0A0B2BTX5_9SPHN</name>
<dbReference type="OrthoDB" id="7573860at2"/>
<feature type="transmembrane region" description="Helical" evidence="1">
    <location>
        <begin position="107"/>
        <end position="132"/>
    </location>
</feature>
<gene>
    <name evidence="2" type="ORF">PK98_13535</name>
</gene>
<keyword evidence="1" id="KW-1133">Transmembrane helix</keyword>
<feature type="transmembrane region" description="Helical" evidence="1">
    <location>
        <begin position="144"/>
        <end position="162"/>
    </location>
</feature>
<accession>A0A0B2BTX5</accession>
<evidence type="ECO:0000313" key="2">
    <source>
        <dbReference type="EMBL" id="KHL24889.1"/>
    </source>
</evidence>
<dbReference type="AlphaFoldDB" id="A0A0B2BTX5"/>
<reference evidence="2 3" key="1">
    <citation type="submission" date="2014-11" db="EMBL/GenBank/DDBJ databases">
        <title>Draft genome sequence of Kirrobacter mercurialis.</title>
        <authorList>
            <person name="Coil D.A."/>
            <person name="Eisen J.A."/>
        </authorList>
    </citation>
    <scope>NUCLEOTIDE SEQUENCE [LARGE SCALE GENOMIC DNA]</scope>
    <source>
        <strain evidence="2 3">Coronado</strain>
    </source>
</reference>
<dbReference type="Proteomes" id="UP000030988">
    <property type="component" value="Unassembled WGS sequence"/>
</dbReference>
<feature type="transmembrane region" description="Helical" evidence="1">
    <location>
        <begin position="46"/>
        <end position="78"/>
    </location>
</feature>